<feature type="domain" description="Histidine kinase" evidence="8">
    <location>
        <begin position="212"/>
        <end position="428"/>
    </location>
</feature>
<accession>A0A3B1C6I3</accession>
<organism evidence="9">
    <name type="scientific">hydrothermal vent metagenome</name>
    <dbReference type="NCBI Taxonomy" id="652676"/>
    <lineage>
        <taxon>unclassified sequences</taxon>
        <taxon>metagenomes</taxon>
        <taxon>ecological metagenomes</taxon>
    </lineage>
</organism>
<dbReference type="Pfam" id="PF02518">
    <property type="entry name" value="HATPase_c"/>
    <property type="match status" value="1"/>
</dbReference>
<dbReference type="InterPro" id="IPR036890">
    <property type="entry name" value="HATPase_C_sf"/>
</dbReference>
<reference evidence="9" key="1">
    <citation type="submission" date="2018-06" db="EMBL/GenBank/DDBJ databases">
        <authorList>
            <person name="Zhirakovskaya E."/>
        </authorList>
    </citation>
    <scope>NUCLEOTIDE SEQUENCE</scope>
</reference>
<dbReference type="SUPFAM" id="SSF55781">
    <property type="entry name" value="GAF domain-like"/>
    <property type="match status" value="1"/>
</dbReference>
<dbReference type="InterPro" id="IPR050736">
    <property type="entry name" value="Sensor_HK_Regulatory"/>
</dbReference>
<dbReference type="PANTHER" id="PTHR43711">
    <property type="entry name" value="TWO-COMPONENT HISTIDINE KINASE"/>
    <property type="match status" value="1"/>
</dbReference>
<proteinExistence type="predicted"/>
<evidence type="ECO:0000256" key="2">
    <source>
        <dbReference type="ARBA" id="ARBA00012438"/>
    </source>
</evidence>
<dbReference type="SMART" id="SM00387">
    <property type="entry name" value="HATPase_c"/>
    <property type="match status" value="1"/>
</dbReference>
<evidence type="ECO:0000313" key="9">
    <source>
        <dbReference type="EMBL" id="VAX22251.1"/>
    </source>
</evidence>
<dbReference type="InterPro" id="IPR036097">
    <property type="entry name" value="HisK_dim/P_sf"/>
</dbReference>
<dbReference type="Gene3D" id="1.10.287.130">
    <property type="match status" value="1"/>
</dbReference>
<comment type="catalytic activity">
    <reaction evidence="1">
        <text>ATP + protein L-histidine = ADP + protein N-phospho-L-histidine.</text>
        <dbReference type="EC" id="2.7.13.3"/>
    </reaction>
</comment>
<dbReference type="GO" id="GO:0000155">
    <property type="term" value="F:phosphorelay sensor kinase activity"/>
    <property type="evidence" value="ECO:0007669"/>
    <property type="project" value="InterPro"/>
</dbReference>
<dbReference type="Pfam" id="PF00512">
    <property type="entry name" value="HisKA"/>
    <property type="match status" value="1"/>
</dbReference>
<evidence type="ECO:0000256" key="6">
    <source>
        <dbReference type="ARBA" id="ARBA00023012"/>
    </source>
</evidence>
<feature type="region of interest" description="Disordered" evidence="7">
    <location>
        <begin position="410"/>
        <end position="432"/>
    </location>
</feature>
<dbReference type="InterPro" id="IPR004358">
    <property type="entry name" value="Sig_transdc_His_kin-like_C"/>
</dbReference>
<evidence type="ECO:0000256" key="4">
    <source>
        <dbReference type="ARBA" id="ARBA00022679"/>
    </source>
</evidence>
<evidence type="ECO:0000256" key="7">
    <source>
        <dbReference type="SAM" id="MobiDB-lite"/>
    </source>
</evidence>
<dbReference type="EC" id="2.7.13.3" evidence="2"/>
<dbReference type="Gene3D" id="3.30.565.10">
    <property type="entry name" value="Histidine kinase-like ATPase, C-terminal domain"/>
    <property type="match status" value="1"/>
</dbReference>
<dbReference type="SUPFAM" id="SSF55874">
    <property type="entry name" value="ATPase domain of HSP90 chaperone/DNA topoisomerase II/histidine kinase"/>
    <property type="match status" value="1"/>
</dbReference>
<dbReference type="AlphaFoldDB" id="A0A3B1C6I3"/>
<dbReference type="PANTHER" id="PTHR43711:SF26">
    <property type="entry name" value="SENSOR HISTIDINE KINASE RCSC"/>
    <property type="match status" value="1"/>
</dbReference>
<keyword evidence="3" id="KW-0597">Phosphoprotein</keyword>
<dbReference type="EMBL" id="UOGB01000231">
    <property type="protein sequence ID" value="VAX22251.1"/>
    <property type="molecule type" value="Genomic_DNA"/>
</dbReference>
<gene>
    <name evidence="9" type="ORF">MNBD_NITROSPINAE03-1272</name>
</gene>
<keyword evidence="5" id="KW-0418">Kinase</keyword>
<evidence type="ECO:0000256" key="3">
    <source>
        <dbReference type="ARBA" id="ARBA00022553"/>
    </source>
</evidence>
<evidence type="ECO:0000256" key="1">
    <source>
        <dbReference type="ARBA" id="ARBA00000085"/>
    </source>
</evidence>
<dbReference type="PROSITE" id="PS50109">
    <property type="entry name" value="HIS_KIN"/>
    <property type="match status" value="1"/>
</dbReference>
<name>A0A3B1C6I3_9ZZZZ</name>
<dbReference type="FunFam" id="3.30.565.10:FF:000006">
    <property type="entry name" value="Sensor histidine kinase WalK"/>
    <property type="match status" value="1"/>
</dbReference>
<dbReference type="CDD" id="cd00082">
    <property type="entry name" value="HisKA"/>
    <property type="match status" value="1"/>
</dbReference>
<dbReference type="CDD" id="cd00075">
    <property type="entry name" value="HATPase"/>
    <property type="match status" value="1"/>
</dbReference>
<evidence type="ECO:0000256" key="5">
    <source>
        <dbReference type="ARBA" id="ARBA00022777"/>
    </source>
</evidence>
<dbReference type="Gene3D" id="3.30.450.40">
    <property type="match status" value="1"/>
</dbReference>
<protein>
    <recommendedName>
        <fullName evidence="2">histidine kinase</fullName>
        <ecNumber evidence="2">2.7.13.3</ecNumber>
    </recommendedName>
</protein>
<dbReference type="InterPro" id="IPR003661">
    <property type="entry name" value="HisK_dim/P_dom"/>
</dbReference>
<dbReference type="SMART" id="SM00388">
    <property type="entry name" value="HisKA"/>
    <property type="match status" value="1"/>
</dbReference>
<dbReference type="SUPFAM" id="SSF47384">
    <property type="entry name" value="Homodimeric domain of signal transducing histidine kinase"/>
    <property type="match status" value="1"/>
</dbReference>
<keyword evidence="4" id="KW-0808">Transferase</keyword>
<sequence length="432" mass="47024">MLARFKGIVSGLKVEVDEMSFWRLQVAARDAILSVDASSTGSRDVALKQICEIVRLLFGGTTSSIILEDAQGWSVAAATGEGSEKIVGLKLDLDGSSISSKVIKNKTPYYFSQINEEKDISRGNAPERYPNNAFCSFPLLGVDNKALGVVNVAGMDKAHPIFTDERVSMEGALETIAVKVAKLKKNEELMSAQKDIETMKEAETIKEKLLYMTIHDLKNPLTLINANLAHLEKAEMDEMSKEIVLLSKFGGERILDMVKTILDSYKIEAGKMTLNKTRFNLVANARKIAQEFNIALLSDSISVQIEGAKEVFVEADEIIVHRIFANLMDNAIRFSPLGGKIIIQVGQDGASVSFSIKDEGDGIDPASQEEIFDAFESARSSLDSGSRGNYGLGLSFCKMAVKEHGGEIKVDSKPGAGSKFTVTLPREQDGAN</sequence>
<evidence type="ECO:0000259" key="8">
    <source>
        <dbReference type="PROSITE" id="PS50109"/>
    </source>
</evidence>
<dbReference type="InterPro" id="IPR029016">
    <property type="entry name" value="GAF-like_dom_sf"/>
</dbReference>
<dbReference type="InterPro" id="IPR003594">
    <property type="entry name" value="HATPase_dom"/>
</dbReference>
<dbReference type="InterPro" id="IPR005467">
    <property type="entry name" value="His_kinase_dom"/>
</dbReference>
<dbReference type="PRINTS" id="PR00344">
    <property type="entry name" value="BCTRLSENSOR"/>
</dbReference>
<keyword evidence="6" id="KW-0902">Two-component regulatory system</keyword>